<protein>
    <recommendedName>
        <fullName evidence="4">Purine nucleoside phosphorylase</fullName>
    </recommendedName>
</protein>
<evidence type="ECO:0008006" key="4">
    <source>
        <dbReference type="Google" id="ProtNLM"/>
    </source>
</evidence>
<dbReference type="Proteomes" id="UP000195221">
    <property type="component" value="Unassembled WGS sequence"/>
</dbReference>
<keyword evidence="1" id="KW-0732">Signal</keyword>
<gene>
    <name evidence="2" type="ORF">PAMC26577_31660</name>
</gene>
<dbReference type="RefSeq" id="WP_062174266.1">
    <property type="nucleotide sequence ID" value="NZ_NBTZ01000120.1"/>
</dbReference>
<evidence type="ECO:0000256" key="1">
    <source>
        <dbReference type="SAM" id="SignalP"/>
    </source>
</evidence>
<dbReference type="EMBL" id="NBTZ01000120">
    <property type="protein sequence ID" value="OTP69088.1"/>
    <property type="molecule type" value="Genomic_DNA"/>
</dbReference>
<dbReference type="InterPro" id="IPR025421">
    <property type="entry name" value="DUF4148"/>
</dbReference>
<evidence type="ECO:0000313" key="3">
    <source>
        <dbReference type="Proteomes" id="UP000195221"/>
    </source>
</evidence>
<accession>A0A242MCS6</accession>
<dbReference type="Pfam" id="PF13663">
    <property type="entry name" value="DUF4148"/>
    <property type="match status" value="1"/>
</dbReference>
<name>A0A242MCS6_CABSO</name>
<dbReference type="AlphaFoldDB" id="A0A242MCS6"/>
<proteinExistence type="predicted"/>
<organism evidence="2 3">
    <name type="scientific">Caballeronia sordidicola</name>
    <name type="common">Burkholderia sordidicola</name>
    <dbReference type="NCBI Taxonomy" id="196367"/>
    <lineage>
        <taxon>Bacteria</taxon>
        <taxon>Pseudomonadati</taxon>
        <taxon>Pseudomonadota</taxon>
        <taxon>Betaproteobacteria</taxon>
        <taxon>Burkholderiales</taxon>
        <taxon>Burkholderiaceae</taxon>
        <taxon>Caballeronia</taxon>
    </lineage>
</organism>
<feature type="signal peptide" evidence="1">
    <location>
        <begin position="1"/>
        <end position="29"/>
    </location>
</feature>
<evidence type="ECO:0000313" key="2">
    <source>
        <dbReference type="EMBL" id="OTP69088.1"/>
    </source>
</evidence>
<comment type="caution">
    <text evidence="2">The sequence shown here is derived from an EMBL/GenBank/DDBJ whole genome shotgun (WGS) entry which is preliminary data.</text>
</comment>
<reference evidence="2 3" key="1">
    <citation type="submission" date="2017-03" db="EMBL/GenBank/DDBJ databases">
        <title>Genome analysis of strain PAMC 26577.</title>
        <authorList>
            <person name="Oh H.-M."/>
            <person name="Yang J.-A."/>
        </authorList>
    </citation>
    <scope>NUCLEOTIDE SEQUENCE [LARGE SCALE GENOMIC DNA]</scope>
    <source>
        <strain evidence="2 3">PAMC 26577</strain>
    </source>
</reference>
<feature type="chain" id="PRO_5011261762" description="Purine nucleoside phosphorylase" evidence="1">
    <location>
        <begin position="30"/>
        <end position="95"/>
    </location>
</feature>
<sequence>MLVKTLVEASKCVAFAIAVSGVVALPAQAQQVQPASHSGVTRAQVRKELADLESVGYDATADDNHYPRNLQAAEKWLAQKNAAQRMVSASVAATN</sequence>